<dbReference type="PANTHER" id="PTHR30404">
    <property type="entry name" value="N-ACETYLMURAMOYL-L-ALANINE AMIDASE"/>
    <property type="match status" value="1"/>
</dbReference>
<feature type="signal peptide" evidence="5">
    <location>
        <begin position="1"/>
        <end position="29"/>
    </location>
</feature>
<dbReference type="SUPFAM" id="SSF69360">
    <property type="entry name" value="Cell wall binding repeat"/>
    <property type="match status" value="1"/>
</dbReference>
<dbReference type="InterPro" id="IPR018337">
    <property type="entry name" value="Cell_wall/Cho-bd_repeat"/>
</dbReference>
<keyword evidence="5" id="KW-0732">Signal</keyword>
<dbReference type="Proteomes" id="UP001299546">
    <property type="component" value="Unassembled WGS sequence"/>
</dbReference>
<protein>
    <submittedName>
        <fullName evidence="7">N-acetylmuramoyl-L-alanine amidase</fullName>
        <ecNumber evidence="7">3.5.1.28</ecNumber>
    </submittedName>
</protein>
<feature type="repeat" description="Cell wall-binding" evidence="3">
    <location>
        <begin position="525"/>
        <end position="544"/>
    </location>
</feature>
<dbReference type="EMBL" id="JAJCIS010000011">
    <property type="protein sequence ID" value="MCB7388365.1"/>
    <property type="molecule type" value="Genomic_DNA"/>
</dbReference>
<dbReference type="Gene3D" id="2.10.270.10">
    <property type="entry name" value="Cholin Binding"/>
    <property type="match status" value="2"/>
</dbReference>
<evidence type="ECO:0000256" key="4">
    <source>
        <dbReference type="SAM" id="MobiDB-lite"/>
    </source>
</evidence>
<feature type="repeat" description="Cell wall-binding" evidence="3">
    <location>
        <begin position="585"/>
        <end position="604"/>
    </location>
</feature>
<feature type="region of interest" description="Disordered" evidence="4">
    <location>
        <begin position="34"/>
        <end position="91"/>
    </location>
</feature>
<evidence type="ECO:0000256" key="2">
    <source>
        <dbReference type="ARBA" id="ARBA00022801"/>
    </source>
</evidence>
<sequence>MRQKLSRILAACLVTAMIFSGNISGTALAFEGDEAGTQKEEMQTNKQENVNNEDIQEEKNTGGSDNTESKTGSEGEPALQEPEEEKQSSDDAAIDVETETQTPELQKSQETQLSVNYIYMDKLSVYSGEIQNVVLSLNQGTSQIENVVLVYSDDAGNKYQWQSEKDNSGLFLFEKTVAEETKGIYHIISINYTESGEEKEMLLSDIDMNISFGINCEYDGNNSSESLEMEPMGQEPEVSATVATIDENGILNETAELGVAEALTELGKETKSTQLRYRSAKSGNVVVVLDPGHDSGHAGAQGNGVQEEIATLKIAQYCKEELEKYSGVTVYMTRTTAACPFPETVGVGSGNILDIKKRVQWAASKGADAFVSFHLDSAGASAHGAHVYYPGDWFANNNIVSQGANLANAIQNELVGIGLYNRGTESADYSVNTESAIYGFPGLIIEHAFLTNVNDANTYLKTEAGLKKLGVADANGIVKYFGLTKGQWVQEGDKWKYKENGVFVVSDWRSINGREYYFNKSGYRVTGWENIGGKEYYFMPEGYMWTGWASFGGTKYYFMPEGYMWTGWASFGNEKYYFDAAGRMQTGWQDIDGKRYYFMPEGYMWTGWASFGGTKYYFMPEGYMWTGWASFGGAKYYFDN</sequence>
<dbReference type="SUPFAM" id="SSF53187">
    <property type="entry name" value="Zn-dependent exopeptidases"/>
    <property type="match status" value="1"/>
</dbReference>
<dbReference type="RefSeq" id="WP_227183689.1">
    <property type="nucleotide sequence ID" value="NZ_JAJCIQ010000011.1"/>
</dbReference>
<dbReference type="InterPro" id="IPR002508">
    <property type="entry name" value="MurNAc-LAA_cat"/>
</dbReference>
<dbReference type="Pfam" id="PF19127">
    <property type="entry name" value="Choline_bind_3"/>
    <property type="match status" value="2"/>
</dbReference>
<evidence type="ECO:0000256" key="3">
    <source>
        <dbReference type="PROSITE-ProRule" id="PRU00591"/>
    </source>
</evidence>
<feature type="domain" description="MurNAc-LAA" evidence="6">
    <location>
        <begin position="359"/>
        <end position="478"/>
    </location>
</feature>
<name>A0ABS8DIV2_9FIRM</name>
<feature type="compositionally biased region" description="Polar residues" evidence="4">
    <location>
        <begin position="44"/>
        <end position="53"/>
    </location>
</feature>
<keyword evidence="1" id="KW-0677">Repeat</keyword>
<accession>A0ABS8DIV2</accession>
<dbReference type="SMART" id="SM00646">
    <property type="entry name" value="Ami_3"/>
    <property type="match status" value="1"/>
</dbReference>
<dbReference type="Pfam" id="PF01520">
    <property type="entry name" value="Amidase_3"/>
    <property type="match status" value="1"/>
</dbReference>
<gene>
    <name evidence="7" type="ORF">LIZ65_13840</name>
</gene>
<dbReference type="InterPro" id="IPR050695">
    <property type="entry name" value="N-acetylmuramoyl_amidase_3"/>
</dbReference>
<dbReference type="GO" id="GO:0008745">
    <property type="term" value="F:N-acetylmuramoyl-L-alanine amidase activity"/>
    <property type="evidence" value="ECO:0007669"/>
    <property type="project" value="UniProtKB-EC"/>
</dbReference>
<evidence type="ECO:0000313" key="8">
    <source>
        <dbReference type="Proteomes" id="UP001299546"/>
    </source>
</evidence>
<comment type="caution">
    <text evidence="7">The sequence shown here is derived from an EMBL/GenBank/DDBJ whole genome shotgun (WGS) entry which is preliminary data.</text>
</comment>
<keyword evidence="2 7" id="KW-0378">Hydrolase</keyword>
<dbReference type="CDD" id="cd02696">
    <property type="entry name" value="MurNAc-LAA"/>
    <property type="match status" value="1"/>
</dbReference>
<evidence type="ECO:0000313" key="7">
    <source>
        <dbReference type="EMBL" id="MCB7388365.1"/>
    </source>
</evidence>
<feature type="non-terminal residue" evidence="7">
    <location>
        <position position="640"/>
    </location>
</feature>
<evidence type="ECO:0000256" key="5">
    <source>
        <dbReference type="SAM" id="SignalP"/>
    </source>
</evidence>
<dbReference type="EC" id="3.5.1.28" evidence="7"/>
<evidence type="ECO:0000259" key="6">
    <source>
        <dbReference type="SMART" id="SM00646"/>
    </source>
</evidence>
<reference evidence="7 8" key="1">
    <citation type="submission" date="2021-10" db="EMBL/GenBank/DDBJ databases">
        <title>Collection of gut derived symbiotic bacterial strains cultured from healthy donors.</title>
        <authorList>
            <person name="Lin H."/>
            <person name="Littmann E."/>
            <person name="Kohout C."/>
            <person name="Pamer E.G."/>
        </authorList>
    </citation>
    <scope>NUCLEOTIDE SEQUENCE [LARGE SCALE GENOMIC DNA]</scope>
    <source>
        <strain evidence="7 8">DFI.1.165</strain>
    </source>
</reference>
<evidence type="ECO:0000256" key="1">
    <source>
        <dbReference type="ARBA" id="ARBA00022737"/>
    </source>
</evidence>
<feature type="chain" id="PRO_5047016984" evidence="5">
    <location>
        <begin position="30"/>
        <end position="640"/>
    </location>
</feature>
<organism evidence="7 8">
    <name type="scientific">Bariatricus massiliensis</name>
    <dbReference type="NCBI Taxonomy" id="1745713"/>
    <lineage>
        <taxon>Bacteria</taxon>
        <taxon>Bacillati</taxon>
        <taxon>Bacillota</taxon>
        <taxon>Clostridia</taxon>
        <taxon>Lachnospirales</taxon>
        <taxon>Lachnospiraceae</taxon>
        <taxon>Bariatricus</taxon>
    </lineage>
</organism>
<proteinExistence type="predicted"/>
<dbReference type="PROSITE" id="PS51170">
    <property type="entry name" value="CW"/>
    <property type="match status" value="2"/>
</dbReference>
<dbReference type="Gene3D" id="3.40.630.40">
    <property type="entry name" value="Zn-dependent exopeptidases"/>
    <property type="match status" value="1"/>
</dbReference>
<keyword evidence="8" id="KW-1185">Reference proteome</keyword>
<dbReference type="PANTHER" id="PTHR30404:SF0">
    <property type="entry name" value="N-ACETYLMURAMOYL-L-ALANINE AMIDASE AMIC"/>
    <property type="match status" value="1"/>
</dbReference>